<comment type="caution">
    <text evidence="1">The sequence shown here is derived from an EMBL/GenBank/DDBJ whole genome shotgun (WGS) entry which is preliminary data.</text>
</comment>
<name>A0A644Y0M6_9ZZZZ</name>
<proteinExistence type="predicted"/>
<accession>A0A644Y0M6</accession>
<protein>
    <submittedName>
        <fullName evidence="1">Uncharacterized protein</fullName>
    </submittedName>
</protein>
<gene>
    <name evidence="1" type="ORF">SDC9_66210</name>
</gene>
<dbReference type="AlphaFoldDB" id="A0A644Y0M6"/>
<dbReference type="EMBL" id="VSSQ01003243">
    <property type="protein sequence ID" value="MPM19784.1"/>
    <property type="molecule type" value="Genomic_DNA"/>
</dbReference>
<organism evidence="1">
    <name type="scientific">bioreactor metagenome</name>
    <dbReference type="NCBI Taxonomy" id="1076179"/>
    <lineage>
        <taxon>unclassified sequences</taxon>
        <taxon>metagenomes</taxon>
        <taxon>ecological metagenomes</taxon>
    </lineage>
</organism>
<evidence type="ECO:0000313" key="1">
    <source>
        <dbReference type="EMBL" id="MPM19784.1"/>
    </source>
</evidence>
<sequence length="136" mass="15258">MSEKYYKELTRILAKNGIETASPEKNTLPILLSGRPACRVEPSGCVCRFHDDLRTSEADELYHRVAPFFPDGQGVRDRHRTGAAFESRRAGRGIQADRFSMRSHIRAGYQPQGKKAGQGILIKRIFGRTAAKMPLL</sequence>
<reference evidence="1" key="1">
    <citation type="submission" date="2019-08" db="EMBL/GenBank/DDBJ databases">
        <authorList>
            <person name="Kucharzyk K."/>
            <person name="Murdoch R.W."/>
            <person name="Higgins S."/>
            <person name="Loffler F."/>
        </authorList>
    </citation>
    <scope>NUCLEOTIDE SEQUENCE</scope>
</reference>